<dbReference type="AlphaFoldDB" id="F8P0P5"/>
<evidence type="ECO:0000313" key="2">
    <source>
        <dbReference type="Proteomes" id="UP000008064"/>
    </source>
</evidence>
<sequence>MDLGRNNHSTWDGPLMTREYWSAEKGKLMRSYKTFRVKFRVRESTVTAQISGYTVVTKLVVQRPKRQALGFNDRPGTSSVTAGLIGAIRETGDTAVAEKTGIMTNTKDKGLCSWSVHATFPAAAATLLGIEDGSSKKSSSLTLVHSESARIGFTAAFARVQTYVRQSRTIHIEEHPHGKPDEILSTIYQFDMTIISSSFQVRGRSISLPLKPKLEGGGT</sequence>
<gene>
    <name evidence="1" type="ORF">SERLADRAFT_416371</name>
</gene>
<dbReference type="KEGG" id="sla:SERLADRAFT_416371"/>
<organism evidence="2">
    <name type="scientific">Serpula lacrymans var. lacrymans (strain S7.9)</name>
    <name type="common">Dry rot fungus</name>
    <dbReference type="NCBI Taxonomy" id="578457"/>
    <lineage>
        <taxon>Eukaryota</taxon>
        <taxon>Fungi</taxon>
        <taxon>Dikarya</taxon>
        <taxon>Basidiomycota</taxon>
        <taxon>Agaricomycotina</taxon>
        <taxon>Agaricomycetes</taxon>
        <taxon>Agaricomycetidae</taxon>
        <taxon>Boletales</taxon>
        <taxon>Coniophorineae</taxon>
        <taxon>Serpulaceae</taxon>
        <taxon>Serpula</taxon>
    </lineage>
</organism>
<protein>
    <submittedName>
        <fullName evidence="1">Uncharacterized protein</fullName>
    </submittedName>
</protein>
<dbReference type="EMBL" id="GL945436">
    <property type="protein sequence ID" value="EGO22729.1"/>
    <property type="molecule type" value="Genomic_DNA"/>
</dbReference>
<dbReference type="RefSeq" id="XP_007319969.1">
    <property type="nucleotide sequence ID" value="XM_007319907.1"/>
</dbReference>
<evidence type="ECO:0000313" key="1">
    <source>
        <dbReference type="EMBL" id="EGO22729.1"/>
    </source>
</evidence>
<reference evidence="2" key="1">
    <citation type="journal article" date="2011" name="Science">
        <title>The plant cell wall-decomposing machinery underlies the functional diversity of forest fungi.</title>
        <authorList>
            <person name="Eastwood D.C."/>
            <person name="Floudas D."/>
            <person name="Binder M."/>
            <person name="Majcherczyk A."/>
            <person name="Schneider P."/>
            <person name="Aerts A."/>
            <person name="Asiegbu F.O."/>
            <person name="Baker S.E."/>
            <person name="Barry K."/>
            <person name="Bendiksby M."/>
            <person name="Blumentritt M."/>
            <person name="Coutinho P.M."/>
            <person name="Cullen D."/>
            <person name="de Vries R.P."/>
            <person name="Gathman A."/>
            <person name="Goodell B."/>
            <person name="Henrissat B."/>
            <person name="Ihrmark K."/>
            <person name="Kauserud H."/>
            <person name="Kohler A."/>
            <person name="LaButti K."/>
            <person name="Lapidus A."/>
            <person name="Lavin J.L."/>
            <person name="Lee Y.-H."/>
            <person name="Lindquist E."/>
            <person name="Lilly W."/>
            <person name="Lucas S."/>
            <person name="Morin E."/>
            <person name="Murat C."/>
            <person name="Oguiza J.A."/>
            <person name="Park J."/>
            <person name="Pisabarro A.G."/>
            <person name="Riley R."/>
            <person name="Rosling A."/>
            <person name="Salamov A."/>
            <person name="Schmidt O."/>
            <person name="Schmutz J."/>
            <person name="Skrede I."/>
            <person name="Stenlid J."/>
            <person name="Wiebenga A."/>
            <person name="Xie X."/>
            <person name="Kuees U."/>
            <person name="Hibbett D.S."/>
            <person name="Hoffmeister D."/>
            <person name="Hoegberg N."/>
            <person name="Martin F."/>
            <person name="Grigoriev I.V."/>
            <person name="Watkinson S.C."/>
        </authorList>
    </citation>
    <scope>NUCLEOTIDE SEQUENCE [LARGE SCALE GENOMIC DNA]</scope>
    <source>
        <strain evidence="2">S7.9</strain>
    </source>
</reference>
<accession>F8P0P5</accession>
<dbReference type="Proteomes" id="UP000008064">
    <property type="component" value="Unassembled WGS sequence"/>
</dbReference>
<name>F8P0P5_SERL9</name>
<dbReference type="GeneID" id="18813470"/>
<dbReference type="HOGENOM" id="CLU_1262199_0_0_1"/>
<proteinExistence type="predicted"/>